<evidence type="ECO:0000256" key="1">
    <source>
        <dbReference type="SAM" id="SignalP"/>
    </source>
</evidence>
<protein>
    <submittedName>
        <fullName evidence="2">Uncharacterized protein</fullName>
    </submittedName>
</protein>
<dbReference type="OrthoDB" id="9005510at2"/>
<feature type="chain" id="PRO_5012899875" evidence="1">
    <location>
        <begin position="21"/>
        <end position="145"/>
    </location>
</feature>
<feature type="signal peptide" evidence="1">
    <location>
        <begin position="1"/>
        <end position="20"/>
    </location>
</feature>
<dbReference type="AlphaFoldDB" id="A0A286T5L5"/>
<sequence length="145" mass="16238">MVNKLLLLCALLIATNTPFANDKCTEGSEFEPALCPIRLPEITAIQIQENGAKAAASQDQNVDCSDFKLDAKQVQRFFSLAMEADERDAHYTLDWSPCYASGTLTFADGKTAHWSINRFRTGTLAIDDVTRMFLYCPKCDFKPFQ</sequence>
<evidence type="ECO:0000313" key="3">
    <source>
        <dbReference type="Proteomes" id="UP000266313"/>
    </source>
</evidence>
<reference evidence="2 3" key="1">
    <citation type="submission" date="2016-12" db="EMBL/GenBank/DDBJ databases">
        <title>Genome sequencing of Methylocaldum marinum.</title>
        <authorList>
            <person name="Takeuchi M."/>
            <person name="Kamagata Y."/>
            <person name="Hiraoka S."/>
            <person name="Oshima K."/>
            <person name="Hattori M."/>
            <person name="Iwasaki W."/>
        </authorList>
    </citation>
    <scope>NUCLEOTIDE SEQUENCE [LARGE SCALE GENOMIC DNA]</scope>
    <source>
        <strain evidence="2 3">S8</strain>
    </source>
</reference>
<keyword evidence="1" id="KW-0732">Signal</keyword>
<organism evidence="2 3">
    <name type="scientific">Methylocaldum marinum</name>
    <dbReference type="NCBI Taxonomy" id="1432792"/>
    <lineage>
        <taxon>Bacteria</taxon>
        <taxon>Pseudomonadati</taxon>
        <taxon>Pseudomonadota</taxon>
        <taxon>Gammaproteobacteria</taxon>
        <taxon>Methylococcales</taxon>
        <taxon>Methylococcaceae</taxon>
        <taxon>Methylocaldum</taxon>
    </lineage>
</organism>
<dbReference type="Proteomes" id="UP000266313">
    <property type="component" value="Chromosome"/>
</dbReference>
<dbReference type="KEGG" id="mmai:sS8_0042"/>
<name>A0A286T5L5_9GAMM</name>
<accession>A0A286T5L5</accession>
<dbReference type="EMBL" id="AP017928">
    <property type="protein sequence ID" value="BBA32012.1"/>
    <property type="molecule type" value="Genomic_DNA"/>
</dbReference>
<proteinExistence type="predicted"/>
<keyword evidence="3" id="KW-1185">Reference proteome</keyword>
<gene>
    <name evidence="2" type="ORF">sS8_0042</name>
</gene>
<dbReference type="RefSeq" id="WP_119627877.1">
    <property type="nucleotide sequence ID" value="NZ_AP017928.1"/>
</dbReference>
<evidence type="ECO:0000313" key="2">
    <source>
        <dbReference type="EMBL" id="BBA32012.1"/>
    </source>
</evidence>